<dbReference type="GO" id="GO:0016747">
    <property type="term" value="F:acyltransferase activity, transferring groups other than amino-acyl groups"/>
    <property type="evidence" value="ECO:0007669"/>
    <property type="project" value="InterPro"/>
</dbReference>
<comment type="caution">
    <text evidence="4">The sequence shown here is derived from an EMBL/GenBank/DDBJ whole genome shotgun (WGS) entry which is preliminary data.</text>
</comment>
<organism evidence="4 5">
    <name type="scientific">Dietzia natronolimnaea</name>
    <dbReference type="NCBI Taxonomy" id="161920"/>
    <lineage>
        <taxon>Bacteria</taxon>
        <taxon>Bacillati</taxon>
        <taxon>Actinomycetota</taxon>
        <taxon>Actinomycetes</taxon>
        <taxon>Mycobacteriales</taxon>
        <taxon>Dietziaceae</taxon>
        <taxon>Dietzia</taxon>
    </lineage>
</organism>
<evidence type="ECO:0000256" key="2">
    <source>
        <dbReference type="ARBA" id="ARBA00023315"/>
    </source>
</evidence>
<dbReference type="Pfam" id="PF00583">
    <property type="entry name" value="Acetyltransf_1"/>
    <property type="match status" value="1"/>
</dbReference>
<keyword evidence="5" id="KW-1185">Reference proteome</keyword>
<dbReference type="Proteomes" id="UP000218810">
    <property type="component" value="Unassembled WGS sequence"/>
</dbReference>
<dbReference type="EMBL" id="NTGA01000012">
    <property type="protein sequence ID" value="PAY23844.1"/>
    <property type="molecule type" value="Genomic_DNA"/>
</dbReference>
<evidence type="ECO:0000313" key="5">
    <source>
        <dbReference type="Proteomes" id="UP000218810"/>
    </source>
</evidence>
<dbReference type="PANTHER" id="PTHR43800">
    <property type="entry name" value="PEPTIDYL-LYSINE N-ACETYLTRANSFERASE YJAB"/>
    <property type="match status" value="1"/>
</dbReference>
<sequence length="196" mass="22114">MNGESEPVTTYRIRPAREIDLIVLQDIERSAGAPFADMGMTSVAEDDPPSIDSLREFVQNGRAWVSTDGSDRPVAYLLADVVDGNAHLGQVSVHSEVMRRGIGTALLNHMIGWAREHRLPAVTLTTYTHVPWNGPYYERHGFRYLAEHEESPGLREIRAAEIAHGLDQWPRACMRRELPPASRRLSRERNPSSSYR</sequence>
<evidence type="ECO:0000313" key="4">
    <source>
        <dbReference type="EMBL" id="PAY23844.1"/>
    </source>
</evidence>
<keyword evidence="2" id="KW-0012">Acyltransferase</keyword>
<dbReference type="PROSITE" id="PS51186">
    <property type="entry name" value="GNAT"/>
    <property type="match status" value="1"/>
</dbReference>
<feature type="domain" description="N-acetyltransferase" evidence="3">
    <location>
        <begin position="11"/>
        <end position="161"/>
    </location>
</feature>
<dbReference type="SUPFAM" id="SSF55729">
    <property type="entry name" value="Acyl-CoA N-acyltransferases (Nat)"/>
    <property type="match status" value="1"/>
</dbReference>
<dbReference type="OrthoDB" id="572496at2"/>
<dbReference type="Gene3D" id="3.40.630.30">
    <property type="match status" value="1"/>
</dbReference>
<reference evidence="5" key="1">
    <citation type="submission" date="2017-09" db="EMBL/GenBank/DDBJ databases">
        <authorList>
            <person name="Zhang Y."/>
            <person name="Huang X."/>
            <person name="Liu J."/>
            <person name="Lu L."/>
            <person name="Peng K."/>
        </authorList>
    </citation>
    <scope>NUCLEOTIDE SEQUENCE [LARGE SCALE GENOMIC DNA]</scope>
    <source>
        <strain evidence="5">S-XJ-1</strain>
    </source>
</reference>
<dbReference type="InterPro" id="IPR016181">
    <property type="entry name" value="Acyl_CoA_acyltransferase"/>
</dbReference>
<dbReference type="AlphaFoldDB" id="A0A2A2WS87"/>
<proteinExistence type="predicted"/>
<gene>
    <name evidence="4" type="ORF">CEY15_06280</name>
</gene>
<protein>
    <submittedName>
        <fullName evidence="4">GNAT family N-acetyltransferase</fullName>
    </submittedName>
</protein>
<dbReference type="CDD" id="cd04301">
    <property type="entry name" value="NAT_SF"/>
    <property type="match status" value="1"/>
</dbReference>
<accession>A0A2A2WS87</accession>
<name>A0A2A2WS87_9ACTN</name>
<dbReference type="PANTHER" id="PTHR43800:SF1">
    <property type="entry name" value="PEPTIDYL-LYSINE N-ACETYLTRANSFERASE YJAB"/>
    <property type="match status" value="1"/>
</dbReference>
<keyword evidence="1 4" id="KW-0808">Transferase</keyword>
<evidence type="ECO:0000259" key="3">
    <source>
        <dbReference type="PROSITE" id="PS51186"/>
    </source>
</evidence>
<evidence type="ECO:0000256" key="1">
    <source>
        <dbReference type="ARBA" id="ARBA00022679"/>
    </source>
</evidence>
<dbReference type="InterPro" id="IPR000182">
    <property type="entry name" value="GNAT_dom"/>
</dbReference>